<dbReference type="GO" id="GO:0005524">
    <property type="term" value="F:ATP binding"/>
    <property type="evidence" value="ECO:0007669"/>
    <property type="project" value="UniProtKB-UniRule"/>
</dbReference>
<comment type="subcellular location">
    <subcellularLocation>
        <location evidence="11">Cytoplasm</location>
    </subcellularLocation>
</comment>
<evidence type="ECO:0000259" key="13">
    <source>
        <dbReference type="Pfam" id="PF00288"/>
    </source>
</evidence>
<dbReference type="PANTHER" id="PTHR10457">
    <property type="entry name" value="MEVALONATE KINASE/GALACTOKINASE"/>
    <property type="match status" value="1"/>
</dbReference>
<dbReference type="InterPro" id="IPR013750">
    <property type="entry name" value="GHMP_kinase_C_dom"/>
</dbReference>
<dbReference type="GO" id="GO:0005829">
    <property type="term" value="C:cytosol"/>
    <property type="evidence" value="ECO:0007669"/>
    <property type="project" value="TreeGrafter"/>
</dbReference>
<keyword evidence="8 11" id="KW-0460">Magnesium</keyword>
<feature type="domain" description="GHMP kinase C-terminal" evidence="14">
    <location>
        <begin position="276"/>
        <end position="356"/>
    </location>
</feature>
<keyword evidence="5 11" id="KW-0547">Nucleotide-binding</keyword>
<dbReference type="SUPFAM" id="SSF54211">
    <property type="entry name" value="Ribosomal protein S5 domain 2-like"/>
    <property type="match status" value="1"/>
</dbReference>
<dbReference type="Pfam" id="PF08544">
    <property type="entry name" value="GHMP_kinases_C"/>
    <property type="match status" value="1"/>
</dbReference>
<evidence type="ECO:0000256" key="7">
    <source>
        <dbReference type="ARBA" id="ARBA00022840"/>
    </source>
</evidence>
<dbReference type="NCBIfam" id="TIGR00131">
    <property type="entry name" value="gal_kin"/>
    <property type="match status" value="1"/>
</dbReference>
<comment type="catalytic activity">
    <reaction evidence="11">
        <text>alpha-D-galactose + ATP = alpha-D-galactose 1-phosphate + ADP + H(+)</text>
        <dbReference type="Rhea" id="RHEA:13553"/>
        <dbReference type="ChEBI" id="CHEBI:15378"/>
        <dbReference type="ChEBI" id="CHEBI:28061"/>
        <dbReference type="ChEBI" id="CHEBI:30616"/>
        <dbReference type="ChEBI" id="CHEBI:58336"/>
        <dbReference type="ChEBI" id="CHEBI:456216"/>
        <dbReference type="EC" id="2.7.1.6"/>
    </reaction>
</comment>
<dbReference type="PROSITE" id="PS00106">
    <property type="entry name" value="GALACTOKINASE"/>
    <property type="match status" value="1"/>
</dbReference>
<dbReference type="PRINTS" id="PR00473">
    <property type="entry name" value="GALCTOKINASE"/>
</dbReference>
<dbReference type="UniPathway" id="UPA00214"/>
<dbReference type="Pfam" id="PF10509">
    <property type="entry name" value="GalKase_gal_bdg"/>
    <property type="match status" value="1"/>
</dbReference>
<dbReference type="Gene3D" id="3.30.230.10">
    <property type="match status" value="1"/>
</dbReference>
<dbReference type="InterPro" id="IPR006203">
    <property type="entry name" value="GHMP_knse_ATP-bd_CS"/>
</dbReference>
<evidence type="ECO:0000256" key="6">
    <source>
        <dbReference type="ARBA" id="ARBA00022777"/>
    </source>
</evidence>
<dbReference type="InterPro" id="IPR019741">
    <property type="entry name" value="Galactokinase_CS"/>
</dbReference>
<dbReference type="HAMAP" id="MF_00246">
    <property type="entry name" value="Galactokinase"/>
    <property type="match status" value="1"/>
</dbReference>
<proteinExistence type="inferred from homology"/>
<dbReference type="AlphaFoldDB" id="A0A1G6M102"/>
<comment type="pathway">
    <text evidence="11">Carbohydrate metabolism; galactose metabolism.</text>
</comment>
<evidence type="ECO:0000313" key="16">
    <source>
        <dbReference type="EMBL" id="SDC49037.1"/>
    </source>
</evidence>
<dbReference type="PANTHER" id="PTHR10457:SF7">
    <property type="entry name" value="GALACTOKINASE-RELATED"/>
    <property type="match status" value="1"/>
</dbReference>
<evidence type="ECO:0000256" key="3">
    <source>
        <dbReference type="ARBA" id="ARBA00022679"/>
    </source>
</evidence>
<dbReference type="Gene3D" id="3.30.70.890">
    <property type="entry name" value="GHMP kinase, C-terminal domain"/>
    <property type="match status" value="1"/>
</dbReference>
<evidence type="ECO:0000256" key="9">
    <source>
        <dbReference type="ARBA" id="ARBA00023144"/>
    </source>
</evidence>
<dbReference type="InterPro" id="IPR006204">
    <property type="entry name" value="GHMP_kinase_N_dom"/>
</dbReference>
<dbReference type="FunFam" id="3.30.230.10:FF:000017">
    <property type="entry name" value="Galactokinase"/>
    <property type="match status" value="1"/>
</dbReference>
<gene>
    <name evidence="11" type="primary">galK</name>
    <name evidence="16" type="ORF">SAMN04488588_1200</name>
</gene>
<feature type="binding site" evidence="11">
    <location>
        <position position="124"/>
    </location>
    <ligand>
        <name>Mg(2+)</name>
        <dbReference type="ChEBI" id="CHEBI:18420"/>
    </ligand>
</feature>
<feature type="binding site" evidence="11">
    <location>
        <begin position="118"/>
        <end position="124"/>
    </location>
    <ligand>
        <name>ATP</name>
        <dbReference type="ChEBI" id="CHEBI:30616"/>
    </ligand>
</feature>
<dbReference type="GO" id="GO:0000287">
    <property type="term" value="F:magnesium ion binding"/>
    <property type="evidence" value="ECO:0007669"/>
    <property type="project" value="UniProtKB-UniRule"/>
</dbReference>
<evidence type="ECO:0000256" key="5">
    <source>
        <dbReference type="ARBA" id="ARBA00022741"/>
    </source>
</evidence>
<feature type="binding site" evidence="11">
    <location>
        <begin position="32"/>
        <end position="35"/>
    </location>
    <ligand>
        <name>substrate</name>
    </ligand>
</feature>
<dbReference type="InterPro" id="IPR019539">
    <property type="entry name" value="GalKase_N"/>
</dbReference>
<evidence type="ECO:0000256" key="4">
    <source>
        <dbReference type="ARBA" id="ARBA00022723"/>
    </source>
</evidence>
<dbReference type="GO" id="GO:0004335">
    <property type="term" value="F:galactokinase activity"/>
    <property type="evidence" value="ECO:0007669"/>
    <property type="project" value="UniProtKB-UniRule"/>
</dbReference>
<evidence type="ECO:0000256" key="8">
    <source>
        <dbReference type="ARBA" id="ARBA00022842"/>
    </source>
</evidence>
<dbReference type="STRING" id="28234.SAMN04488588_1200"/>
<keyword evidence="4 11" id="KW-0479">Metal-binding</keyword>
<name>A0A1G6M102_9BACT</name>
<dbReference type="EC" id="2.7.1.6" evidence="11 12"/>
<feature type="active site" description="Proton acceptor" evidence="11">
    <location>
        <position position="169"/>
    </location>
</feature>
<dbReference type="PRINTS" id="PR00959">
    <property type="entry name" value="MEVGALKINASE"/>
</dbReference>
<dbReference type="EMBL" id="FMYV01000004">
    <property type="protein sequence ID" value="SDC49037.1"/>
    <property type="molecule type" value="Genomic_DNA"/>
</dbReference>
<dbReference type="InterPro" id="IPR022963">
    <property type="entry name" value="Galactokinase_bac"/>
</dbReference>
<evidence type="ECO:0000256" key="1">
    <source>
        <dbReference type="ARBA" id="ARBA00006566"/>
    </source>
</evidence>
<evidence type="ECO:0000256" key="10">
    <source>
        <dbReference type="ARBA" id="ARBA00023277"/>
    </source>
</evidence>
<keyword evidence="2 11" id="KW-0963">Cytoplasm</keyword>
<evidence type="ECO:0000259" key="14">
    <source>
        <dbReference type="Pfam" id="PF08544"/>
    </source>
</evidence>
<organism evidence="16 17">
    <name type="scientific">Geotoga petraea</name>
    <dbReference type="NCBI Taxonomy" id="28234"/>
    <lineage>
        <taxon>Bacteria</taxon>
        <taxon>Thermotogati</taxon>
        <taxon>Thermotogota</taxon>
        <taxon>Thermotogae</taxon>
        <taxon>Petrotogales</taxon>
        <taxon>Petrotogaceae</taxon>
        <taxon>Geotoga</taxon>
    </lineage>
</organism>
<dbReference type="NCBIfam" id="NF003705">
    <property type="entry name" value="PRK05322.1"/>
    <property type="match status" value="1"/>
</dbReference>
<feature type="site" description="Transition state stabilizer" evidence="11">
    <location>
        <position position="26"/>
    </location>
</feature>
<evidence type="ECO:0000259" key="15">
    <source>
        <dbReference type="Pfam" id="PF10509"/>
    </source>
</evidence>
<evidence type="ECO:0000256" key="2">
    <source>
        <dbReference type="ARBA" id="ARBA00022490"/>
    </source>
</evidence>
<reference evidence="16 17" key="1">
    <citation type="submission" date="2016-10" db="EMBL/GenBank/DDBJ databases">
        <authorList>
            <person name="de Groot N.N."/>
        </authorList>
    </citation>
    <scope>NUCLEOTIDE SEQUENCE [LARGE SCALE GENOMIC DNA]</scope>
    <source>
        <strain evidence="16 17">WG14</strain>
    </source>
</reference>
<feature type="binding site" evidence="11">
    <location>
        <position position="157"/>
    </location>
    <ligand>
        <name>Mg(2+)</name>
        <dbReference type="ChEBI" id="CHEBI:18420"/>
    </ligand>
</feature>
<dbReference type="GO" id="GO:0006012">
    <property type="term" value="P:galactose metabolic process"/>
    <property type="evidence" value="ECO:0007669"/>
    <property type="project" value="UniProtKB-UniRule"/>
</dbReference>
<accession>A0A1G6M102</accession>
<feature type="domain" description="GHMP kinase N-terminal" evidence="13">
    <location>
        <begin position="91"/>
        <end position="177"/>
    </location>
</feature>
<evidence type="ECO:0000256" key="12">
    <source>
        <dbReference type="NCBIfam" id="TIGR00131"/>
    </source>
</evidence>
<feature type="binding site" evidence="11">
    <location>
        <position position="66"/>
    </location>
    <ligand>
        <name>ATP</name>
        <dbReference type="ChEBI" id="CHEBI:30616"/>
    </ligand>
</feature>
<dbReference type="FunFam" id="3.30.70.890:FF:000001">
    <property type="entry name" value="Galactokinase"/>
    <property type="match status" value="1"/>
</dbReference>
<keyword evidence="9 11" id="KW-0299">Galactose metabolism</keyword>
<dbReference type="InterPro" id="IPR000705">
    <property type="entry name" value="Galactokinase"/>
</dbReference>
<evidence type="ECO:0000313" key="17">
    <source>
        <dbReference type="Proteomes" id="UP000199322"/>
    </source>
</evidence>
<comment type="similarity">
    <text evidence="1 11">Belongs to the GHMP kinase family. GalK subfamily.</text>
</comment>
<dbReference type="InterPro" id="IPR014721">
    <property type="entry name" value="Ribsml_uS5_D2-typ_fold_subgr"/>
</dbReference>
<comment type="function">
    <text evidence="11">Catalyzes the transfer of the gamma-phosphate of ATP to D-galactose to form alpha-D-galactose-1-phosphate (Gal-1-P).</text>
</comment>
<dbReference type="InterPro" id="IPR036554">
    <property type="entry name" value="GHMP_kinase_C_sf"/>
</dbReference>
<feature type="domain" description="Galactokinase N-terminal" evidence="15">
    <location>
        <begin position="7"/>
        <end position="56"/>
    </location>
</feature>
<dbReference type="PROSITE" id="PS00627">
    <property type="entry name" value="GHMP_KINASES_ATP"/>
    <property type="match status" value="1"/>
</dbReference>
<dbReference type="SUPFAM" id="SSF55060">
    <property type="entry name" value="GHMP Kinase, C-terminal domain"/>
    <property type="match status" value="1"/>
</dbReference>
<dbReference type="InterPro" id="IPR020568">
    <property type="entry name" value="Ribosomal_Su5_D2-typ_SF"/>
</dbReference>
<keyword evidence="7 11" id="KW-0067">ATP-binding</keyword>
<dbReference type="RefSeq" id="WP_091403619.1">
    <property type="nucleotide sequence ID" value="NZ_FMYV01000004.1"/>
</dbReference>
<keyword evidence="6 11" id="KW-0418">Kinase</keyword>
<feature type="binding site" evidence="11">
    <location>
        <position position="219"/>
    </location>
    <ligand>
        <name>substrate</name>
    </ligand>
</feature>
<evidence type="ECO:0000256" key="11">
    <source>
        <dbReference type="HAMAP-Rule" id="MF_00246"/>
    </source>
</evidence>
<dbReference type="InterPro" id="IPR006206">
    <property type="entry name" value="Mevalonate/galactokinase"/>
</dbReference>
<keyword evidence="10 11" id="KW-0119">Carbohydrate metabolism</keyword>
<protein>
    <recommendedName>
        <fullName evidence="11 12">Galactokinase</fullName>
        <ecNumber evidence="11 12">2.7.1.6</ecNumber>
    </recommendedName>
    <alternativeName>
        <fullName evidence="11">Galactose kinase</fullName>
    </alternativeName>
</protein>
<sequence>MNIVDLYRRYFDEPSQKVQLYFAPGRVNLIGEHIDYNGGNVFPAALSIGITAAVGKRNDDLIVIKSESFENEVVIDPKEKIEFDQKYGWGNYARGMYKFIENPKKSLNIYLKSNLPDGAGLSSSASLEMIIGYIISSERKNNDDFKKRLSLLGKKVENEFIGVQSGIMDQFSIVFGKKDHGILLDTHSLNYEYVPVFLKNYKLVIINTNKKRELSGSSYNERKYQCEKAFELINSKKDINNLCEASIDDLKYIKDPIIRKRAKHVITEEKRVLESIEVLKKGDLKKFGELLNQSHKSLKEDFEVTGIELDTIVNSSQKQESCIGARMTGAGFGGCAIALVKEDEIENFERNISKEYFEKIGYKPSFYISNINDGVKKLGGDIDG</sequence>
<keyword evidence="3 11" id="KW-0808">Transferase</keyword>
<dbReference type="PIRSF" id="PIRSF000530">
    <property type="entry name" value="Galactokinase"/>
    <property type="match status" value="1"/>
</dbReference>
<keyword evidence="17" id="KW-1185">Reference proteome</keyword>
<dbReference type="Pfam" id="PF00288">
    <property type="entry name" value="GHMP_kinases_N"/>
    <property type="match status" value="1"/>
</dbReference>
<dbReference type="Proteomes" id="UP000199322">
    <property type="component" value="Unassembled WGS sequence"/>
</dbReference>